<dbReference type="Proteomes" id="UP000238937">
    <property type="component" value="Unassembled WGS sequence"/>
</dbReference>
<organism evidence="1 2">
    <name type="scientific">Chamaesiphon polymorphus CCALA 037</name>
    <dbReference type="NCBI Taxonomy" id="2107692"/>
    <lineage>
        <taxon>Bacteria</taxon>
        <taxon>Bacillati</taxon>
        <taxon>Cyanobacteriota</taxon>
        <taxon>Cyanophyceae</taxon>
        <taxon>Gomontiellales</taxon>
        <taxon>Chamaesiphonaceae</taxon>
        <taxon>Chamaesiphon</taxon>
    </lineage>
</organism>
<proteinExistence type="predicted"/>
<comment type="caution">
    <text evidence="1">The sequence shown here is derived from an EMBL/GenBank/DDBJ whole genome shotgun (WGS) entry which is preliminary data.</text>
</comment>
<dbReference type="AlphaFoldDB" id="A0A2T1GK82"/>
<gene>
    <name evidence="1" type="ORF">C7B77_05565</name>
</gene>
<keyword evidence="2" id="KW-1185">Reference proteome</keyword>
<name>A0A2T1GK82_9CYAN</name>
<evidence type="ECO:0000313" key="2">
    <source>
        <dbReference type="Proteomes" id="UP000238937"/>
    </source>
</evidence>
<reference evidence="1 2" key="1">
    <citation type="submission" date="2018-03" db="EMBL/GenBank/DDBJ databases">
        <title>The ancient ancestry and fast evolution of plastids.</title>
        <authorList>
            <person name="Moore K.R."/>
            <person name="Magnabosco C."/>
            <person name="Momper L."/>
            <person name="Gold D.A."/>
            <person name="Bosak T."/>
            <person name="Fournier G.P."/>
        </authorList>
    </citation>
    <scope>NUCLEOTIDE SEQUENCE [LARGE SCALE GENOMIC DNA]</scope>
    <source>
        <strain evidence="1 2">CCALA 037</strain>
    </source>
</reference>
<protein>
    <submittedName>
        <fullName evidence="1">Uncharacterized protein</fullName>
    </submittedName>
</protein>
<evidence type="ECO:0000313" key="1">
    <source>
        <dbReference type="EMBL" id="PSB58230.1"/>
    </source>
</evidence>
<sequence length="76" mass="8469">MLDFSAIFGLAVRISGQKAEISIPGDEEPNILIILKHLAQKLSLATTHVDKCHYRSNTATRSTRIAHDRSPKAIDW</sequence>
<accession>A0A2T1GK82</accession>
<dbReference type="EMBL" id="PVWO01000043">
    <property type="protein sequence ID" value="PSB58230.1"/>
    <property type="molecule type" value="Genomic_DNA"/>
</dbReference>